<proteinExistence type="predicted"/>
<evidence type="ECO:0000313" key="3">
    <source>
        <dbReference type="Proteomes" id="UP001159363"/>
    </source>
</evidence>
<protein>
    <recommendedName>
        <fullName evidence="4">Ribosomal protein L2</fullName>
    </recommendedName>
</protein>
<dbReference type="Proteomes" id="UP001159363">
    <property type="component" value="Chromosome 3"/>
</dbReference>
<accession>A0ABQ9I1X2</accession>
<keyword evidence="3" id="KW-1185">Reference proteome</keyword>
<dbReference type="EMBL" id="JARBHB010000003">
    <property type="protein sequence ID" value="KAJ8890636.1"/>
    <property type="molecule type" value="Genomic_DNA"/>
</dbReference>
<evidence type="ECO:0008006" key="4">
    <source>
        <dbReference type="Google" id="ProtNLM"/>
    </source>
</evidence>
<evidence type="ECO:0000256" key="1">
    <source>
        <dbReference type="SAM" id="MobiDB-lite"/>
    </source>
</evidence>
<name>A0ABQ9I1X2_9NEOP</name>
<comment type="caution">
    <text evidence="2">The sequence shown here is derived from an EMBL/GenBank/DDBJ whole genome shotgun (WGS) entry which is preliminary data.</text>
</comment>
<reference evidence="2 3" key="1">
    <citation type="submission" date="2023-02" db="EMBL/GenBank/DDBJ databases">
        <title>LHISI_Scaffold_Assembly.</title>
        <authorList>
            <person name="Stuart O.P."/>
            <person name="Cleave R."/>
            <person name="Magrath M.J.L."/>
            <person name="Mikheyev A.S."/>
        </authorList>
    </citation>
    <scope>NUCLEOTIDE SEQUENCE [LARGE SCALE GENOMIC DNA]</scope>
    <source>
        <strain evidence="2">Daus_M_001</strain>
        <tissue evidence="2">Leg muscle</tissue>
    </source>
</reference>
<evidence type="ECO:0000313" key="2">
    <source>
        <dbReference type="EMBL" id="KAJ8890636.1"/>
    </source>
</evidence>
<feature type="region of interest" description="Disordered" evidence="1">
    <location>
        <begin position="284"/>
        <end position="305"/>
    </location>
</feature>
<gene>
    <name evidence="2" type="ORF">PR048_010145</name>
</gene>
<organism evidence="2 3">
    <name type="scientific">Dryococelus australis</name>
    <dbReference type="NCBI Taxonomy" id="614101"/>
    <lineage>
        <taxon>Eukaryota</taxon>
        <taxon>Metazoa</taxon>
        <taxon>Ecdysozoa</taxon>
        <taxon>Arthropoda</taxon>
        <taxon>Hexapoda</taxon>
        <taxon>Insecta</taxon>
        <taxon>Pterygota</taxon>
        <taxon>Neoptera</taxon>
        <taxon>Polyneoptera</taxon>
        <taxon>Phasmatodea</taxon>
        <taxon>Verophasmatodea</taxon>
        <taxon>Anareolatae</taxon>
        <taxon>Phasmatidae</taxon>
        <taxon>Eurycanthinae</taxon>
        <taxon>Dryococelus</taxon>
    </lineage>
</organism>
<feature type="region of interest" description="Disordered" evidence="1">
    <location>
        <begin position="663"/>
        <end position="682"/>
    </location>
</feature>
<sequence>MIPRTSHTACRGGGVVGGWHPGLRPVLRGGGGGMATGKRERCDHIQPVDTILLHCQTIDNREQARVAVWRGVMVRGGGVGVQGSWEPSAPLYPVSAIFSCSSTLVEDRLDVAVAREAGDLGVERPPALAAAQAGGVPAAVHRQQVVAVSDAQAAAGARHRPLVVGGRRLPLRFGPQCRLLHRWLVPVMAARVDGAAAAPATHHHHLPTTYTSSTVYQLSPQNIHAIHNLPTISTYHTHNPQSTNYFHRTCTSSTIYQLPSKNIHVVTPFANHRLATYSPASRPAKTEPLAACSSQSGNRLAPRASGSQSEIGYAHIYTLKARISDKAVVDWQTKQINWEHRPPPTKVNRVLFLAGLSRIFSRGTRSGRCRWLAGFLGGLPLPSPLHSGAAPYSPRFTLIVSRDPDHDGNTTRLARRSDEALGVLVSVARIAPSLRDLGRAVAHLLVAVLLLLLDGVLQPELLVLLLHRLLLLLRPVSTSPMDDESHECTGRLGERSRDGSYAERSSTVLLTLNSTMMTNTSKTTDQKFRRKVDILNAERHRTIVRPYYQSRLLPRRSGFYSRRGRSRIFECPARRMPLACEFSRGSPVSPILAFRLCSILASPSALNTSLLRADKARLRYRAHRSLGRRPRAVSKGGQNFYLSYTAAGKVKFVGKTGRVLEQGWNSPREDKHRAPSGGNKKNYIHDELRRGVQLSVISASSFLPRSTHDAPRGYFFPAPPPQKRSFASVVPTKKRRALHRQIVDYAAESRPLVSLWRMCQHHAPTRRCHSFLALN</sequence>